<dbReference type="SUPFAM" id="SSF48056">
    <property type="entry name" value="Di-copper centre-containing domain"/>
    <property type="match status" value="1"/>
</dbReference>
<dbReference type="InterPro" id="IPR005203">
    <property type="entry name" value="Hemocyanin_C"/>
</dbReference>
<dbReference type="GO" id="GO:0045735">
    <property type="term" value="F:nutrient reservoir activity"/>
    <property type="evidence" value="ECO:0007669"/>
    <property type="project" value="UniProtKB-KW"/>
</dbReference>
<dbReference type="EMBL" id="JANEYF010000128">
    <property type="protein sequence ID" value="KAJ8972030.1"/>
    <property type="molecule type" value="Genomic_DNA"/>
</dbReference>
<dbReference type="InterPro" id="IPR000896">
    <property type="entry name" value="Hemocyanin/hexamerin_mid_dom"/>
</dbReference>
<feature type="domain" description="Hemocyanin middle" evidence="2">
    <location>
        <begin position="138"/>
        <end position="416"/>
    </location>
</feature>
<dbReference type="InterPro" id="IPR037020">
    <property type="entry name" value="Hemocyanin_C_sf"/>
</dbReference>
<proteinExistence type="predicted"/>
<dbReference type="InterPro" id="IPR008922">
    <property type="entry name" value="Di-copper_centre_dom_sf"/>
</dbReference>
<gene>
    <name evidence="5" type="ORF">NQ314_000413</name>
</gene>
<feature type="non-terminal residue" evidence="5">
    <location>
        <position position="1"/>
    </location>
</feature>
<sequence>NIVYFQLTRPFLRIQRDVLLLLKNINQPSYNKEYTAIANSYKFYENQASYTNLEAFQQFYKYYKYGLLPRGAIFSVFYQEHLEQAIALFKLFYYAKDYDTFYNTAVWARQYVNEGLFLYSYIVAITHRQDTKDVILPPIYEIYPYYFYSKEVIQQAYVYKQQYLGQSVQDGGYNGYTINSNYSGYYLNLHPEQSLSYYLEDVGISSYYYYYNIYYPFWLSGKEFGFQDVNRGEQYYFYYQQLLARYYLERLSNDFGEIPYINEHVGALTPYYPSLEYPNGLEFPVRPQNVKLYEYFYNYGQSWTTKSQYGYSLTFITDYERRIYDAIDSGYVYSSGQKVDLYSQEGLNILGNIIQSNPDSPNYRYYGAIWLYASHLLGYSYQPLDSHKLVPSALEHFETALRDPIFYQLYKRIILLFQRYYYNIPAYTEKDLIYPGVQVQKFQVDRLVTYYDYFYSDISNAVYYAPQEQQQNNFNVRVRQARLNSKPFTYKITVQSSQETKAVVKIFFGPKYDEYGRYINITENRLNFVLLDYFVYDLKSGQNIISRNSYDSYYYAPDATSYAELYKQVIGAYDGQKTYNYGKQNYFYYPQRYILPKGSPDGVPYQFYVIVYPYVPKQGAQNQQYESYFYPYVGDQQFYDSYSLGYPFDRFIRFEQLYYQVPNSYFQEAVVYHKEDINTVQSDY</sequence>
<evidence type="ECO:0008006" key="7">
    <source>
        <dbReference type="Google" id="ProtNLM"/>
    </source>
</evidence>
<dbReference type="InterPro" id="IPR013788">
    <property type="entry name" value="Hemocyanin/hexamerin"/>
</dbReference>
<feature type="domain" description="Hemocyanin N-terminal" evidence="3">
    <location>
        <begin position="11"/>
        <end position="132"/>
    </location>
</feature>
<dbReference type="PRINTS" id="PR00187">
    <property type="entry name" value="HAEMOCYANIN"/>
</dbReference>
<dbReference type="Gene3D" id="1.20.1370.10">
    <property type="entry name" value="Hemocyanin, N-terminal domain"/>
    <property type="match status" value="1"/>
</dbReference>
<evidence type="ECO:0000256" key="1">
    <source>
        <dbReference type="ARBA" id="ARBA00022761"/>
    </source>
</evidence>
<comment type="caution">
    <text evidence="5">The sequence shown here is derived from an EMBL/GenBank/DDBJ whole genome shotgun (WGS) entry which is preliminary data.</text>
</comment>
<dbReference type="Pfam" id="PF03723">
    <property type="entry name" value="Hemocyanin_C"/>
    <property type="match status" value="1"/>
</dbReference>
<keyword evidence="1" id="KW-0758">Storage protein</keyword>
<evidence type="ECO:0000313" key="6">
    <source>
        <dbReference type="Proteomes" id="UP001162156"/>
    </source>
</evidence>
<dbReference type="Gene3D" id="1.10.1280.10">
    <property type="entry name" value="Di-copper center containing domain from catechol oxidase"/>
    <property type="match status" value="1"/>
</dbReference>
<dbReference type="PANTHER" id="PTHR11511">
    <property type="entry name" value="LARVAL STORAGE PROTEIN/PHENOLOXIDASE"/>
    <property type="match status" value="1"/>
</dbReference>
<feature type="domain" description="Hemocyanin C-terminal" evidence="4">
    <location>
        <begin position="427"/>
        <end position="673"/>
    </location>
</feature>
<dbReference type="SUPFAM" id="SSF48050">
    <property type="entry name" value="Hemocyanin, N-terminal domain"/>
    <property type="match status" value="1"/>
</dbReference>
<evidence type="ECO:0000313" key="5">
    <source>
        <dbReference type="EMBL" id="KAJ8972030.1"/>
    </source>
</evidence>
<dbReference type="Proteomes" id="UP001162156">
    <property type="component" value="Unassembled WGS sequence"/>
</dbReference>
<dbReference type="Pfam" id="PF03722">
    <property type="entry name" value="Hemocyanin_N"/>
    <property type="match status" value="1"/>
</dbReference>
<protein>
    <recommendedName>
        <fullName evidence="7">Hexamerin</fullName>
    </recommendedName>
</protein>
<evidence type="ECO:0000259" key="3">
    <source>
        <dbReference type="Pfam" id="PF03722"/>
    </source>
</evidence>
<evidence type="ECO:0000259" key="4">
    <source>
        <dbReference type="Pfam" id="PF03723"/>
    </source>
</evidence>
<dbReference type="Pfam" id="PF00372">
    <property type="entry name" value="Hemocyanin_M"/>
    <property type="match status" value="1"/>
</dbReference>
<dbReference type="InterPro" id="IPR014756">
    <property type="entry name" value="Ig_E-set"/>
</dbReference>
<organism evidence="5 6">
    <name type="scientific">Rhamnusium bicolor</name>
    <dbReference type="NCBI Taxonomy" id="1586634"/>
    <lineage>
        <taxon>Eukaryota</taxon>
        <taxon>Metazoa</taxon>
        <taxon>Ecdysozoa</taxon>
        <taxon>Arthropoda</taxon>
        <taxon>Hexapoda</taxon>
        <taxon>Insecta</taxon>
        <taxon>Pterygota</taxon>
        <taxon>Neoptera</taxon>
        <taxon>Endopterygota</taxon>
        <taxon>Coleoptera</taxon>
        <taxon>Polyphaga</taxon>
        <taxon>Cucujiformia</taxon>
        <taxon>Chrysomeloidea</taxon>
        <taxon>Cerambycidae</taxon>
        <taxon>Lepturinae</taxon>
        <taxon>Rhagiini</taxon>
        <taxon>Rhamnusium</taxon>
    </lineage>
</organism>
<dbReference type="Gene3D" id="2.60.40.1520">
    <property type="entry name" value="Hemocyanin, C-terminal domain"/>
    <property type="match status" value="1"/>
</dbReference>
<dbReference type="SUPFAM" id="SSF81296">
    <property type="entry name" value="E set domains"/>
    <property type="match status" value="1"/>
</dbReference>
<dbReference type="InterPro" id="IPR005204">
    <property type="entry name" value="Hemocyanin_N"/>
</dbReference>
<name>A0AAV8ZWG0_9CUCU</name>
<dbReference type="PROSITE" id="PS00210">
    <property type="entry name" value="HEMOCYANIN_2"/>
    <property type="match status" value="1"/>
</dbReference>
<evidence type="ECO:0000259" key="2">
    <source>
        <dbReference type="Pfam" id="PF00372"/>
    </source>
</evidence>
<dbReference type="AlphaFoldDB" id="A0AAV8ZWG0"/>
<reference evidence="5" key="1">
    <citation type="journal article" date="2023" name="Insect Mol. Biol.">
        <title>Genome sequencing provides insights into the evolution of gene families encoding plant cell wall-degrading enzymes in longhorned beetles.</title>
        <authorList>
            <person name="Shin N.R."/>
            <person name="Okamura Y."/>
            <person name="Kirsch R."/>
            <person name="Pauchet Y."/>
        </authorList>
    </citation>
    <scope>NUCLEOTIDE SEQUENCE</scope>
    <source>
        <strain evidence="5">RBIC_L_NR</strain>
    </source>
</reference>
<dbReference type="InterPro" id="IPR036697">
    <property type="entry name" value="Hemocyanin_N_sf"/>
</dbReference>
<accession>A0AAV8ZWG0</accession>
<dbReference type="PANTHER" id="PTHR11511:SF5">
    <property type="entry name" value="FAT-BODY PROTEIN 1-RELATED"/>
    <property type="match status" value="1"/>
</dbReference>
<dbReference type="GO" id="GO:0005615">
    <property type="term" value="C:extracellular space"/>
    <property type="evidence" value="ECO:0007669"/>
    <property type="project" value="UniProtKB-ARBA"/>
</dbReference>
<keyword evidence="6" id="KW-1185">Reference proteome</keyword>